<name>A0A7L2CHE8_9PASS</name>
<feature type="region of interest" description="Disordered" evidence="1">
    <location>
        <begin position="23"/>
        <end position="49"/>
    </location>
</feature>
<evidence type="ECO:0000313" key="3">
    <source>
        <dbReference type="EMBL" id="NXQ37481.1"/>
    </source>
</evidence>
<dbReference type="PROSITE" id="PS51550">
    <property type="entry name" value="EPH_LBD"/>
    <property type="match status" value="1"/>
</dbReference>
<keyword evidence="4" id="KW-1185">Reference proteome</keyword>
<evidence type="ECO:0000256" key="1">
    <source>
        <dbReference type="SAM" id="MobiDB-lite"/>
    </source>
</evidence>
<dbReference type="Gene3D" id="2.60.120.260">
    <property type="entry name" value="Galactose-binding domain-like"/>
    <property type="match status" value="1"/>
</dbReference>
<dbReference type="InterPro" id="IPR001090">
    <property type="entry name" value="Ephrin_rcpt_lig-bd_dom"/>
</dbReference>
<protein>
    <submittedName>
        <fullName evidence="3">EPHB4 protein</fullName>
    </submittedName>
</protein>
<evidence type="ECO:0000259" key="2">
    <source>
        <dbReference type="PROSITE" id="PS51550"/>
    </source>
</evidence>
<feature type="non-terminal residue" evidence="3">
    <location>
        <position position="93"/>
    </location>
</feature>
<dbReference type="AlphaFoldDB" id="A0A7L2CHE8"/>
<feature type="domain" description="Eph LBD" evidence="2">
    <location>
        <begin position="1"/>
        <end position="93"/>
    </location>
</feature>
<accession>A0A7L2CHE8</accession>
<dbReference type="InterPro" id="IPR008979">
    <property type="entry name" value="Galactose-bd-like_sf"/>
</dbReference>
<reference evidence="3 4" key="1">
    <citation type="submission" date="2019-09" db="EMBL/GenBank/DDBJ databases">
        <title>Bird 10,000 Genomes (B10K) Project - Family phase.</title>
        <authorList>
            <person name="Zhang G."/>
        </authorList>
    </citation>
    <scope>NUCLEOTIDE SEQUENCE [LARGE SCALE GENOMIC DNA]</scope>
    <source>
        <strain evidence="3">B10K-DU-001-15</strain>
        <tissue evidence="3">Muscle</tissue>
    </source>
</reference>
<feature type="non-terminal residue" evidence="3">
    <location>
        <position position="1"/>
    </location>
</feature>
<sequence>QWEELSALDPEVGGAVRTFEICSGRGRGGAGRDHAPQGGRGPAQHSWSPAQHSWLRSHWVPRRDATTVMAELRYSVVACDSIGRARGTRGTPG</sequence>
<comment type="caution">
    <text evidence="3">The sequence shown here is derived from an EMBL/GenBank/DDBJ whole genome shotgun (WGS) entry which is preliminary data.</text>
</comment>
<gene>
    <name evidence="3" type="primary">Ephb4</name>
    <name evidence="3" type="ORF">ALACHE_R15968</name>
</gene>
<dbReference type="EMBL" id="VWYE01046163">
    <property type="protein sequence ID" value="NXQ37481.1"/>
    <property type="molecule type" value="Genomic_DNA"/>
</dbReference>
<dbReference type="Pfam" id="PF01404">
    <property type="entry name" value="Ephrin_lbd"/>
    <property type="match status" value="1"/>
</dbReference>
<evidence type="ECO:0000313" key="4">
    <source>
        <dbReference type="Proteomes" id="UP000571582"/>
    </source>
</evidence>
<dbReference type="SUPFAM" id="SSF49785">
    <property type="entry name" value="Galactose-binding domain-like"/>
    <property type="match status" value="1"/>
</dbReference>
<organism evidence="3 4">
    <name type="scientific">Alaudala cheleensis</name>
    <name type="common">Asian short-toed lark</name>
    <dbReference type="NCBI Taxonomy" id="670337"/>
    <lineage>
        <taxon>Eukaryota</taxon>
        <taxon>Metazoa</taxon>
        <taxon>Chordata</taxon>
        <taxon>Craniata</taxon>
        <taxon>Vertebrata</taxon>
        <taxon>Euteleostomi</taxon>
        <taxon>Archelosauria</taxon>
        <taxon>Archosauria</taxon>
        <taxon>Dinosauria</taxon>
        <taxon>Saurischia</taxon>
        <taxon>Theropoda</taxon>
        <taxon>Coelurosauria</taxon>
        <taxon>Aves</taxon>
        <taxon>Neognathae</taxon>
        <taxon>Neoaves</taxon>
        <taxon>Telluraves</taxon>
        <taxon>Australaves</taxon>
        <taxon>Passeriformes</taxon>
        <taxon>Sylvioidea</taxon>
        <taxon>Alaudidae</taxon>
        <taxon>Alaudala</taxon>
    </lineage>
</organism>
<proteinExistence type="predicted"/>
<dbReference type="Proteomes" id="UP000571582">
    <property type="component" value="Unassembled WGS sequence"/>
</dbReference>